<protein>
    <submittedName>
        <fullName evidence="2">Uncharacterized protein</fullName>
    </submittedName>
</protein>
<evidence type="ECO:0000313" key="3">
    <source>
        <dbReference type="Proteomes" id="UP000244168"/>
    </source>
</evidence>
<feature type="transmembrane region" description="Helical" evidence="1">
    <location>
        <begin position="193"/>
        <end position="216"/>
    </location>
</feature>
<reference evidence="2 3" key="1">
    <citation type="submission" date="2018-04" db="EMBL/GenBank/DDBJ databases">
        <title>Genomic Encyclopedia of Archaeal and Bacterial Type Strains, Phase II (KMG-II): from individual species to whole genera.</title>
        <authorList>
            <person name="Goeker M."/>
        </authorList>
    </citation>
    <scope>NUCLEOTIDE SEQUENCE [LARGE SCALE GENOMIC DNA]</scope>
    <source>
        <strain evidence="2 3">DSM 26809</strain>
    </source>
</reference>
<dbReference type="Proteomes" id="UP000244168">
    <property type="component" value="Unassembled WGS sequence"/>
</dbReference>
<keyword evidence="1" id="KW-0472">Membrane</keyword>
<keyword evidence="1" id="KW-0812">Transmembrane</keyword>
<dbReference type="EMBL" id="QAOQ01000002">
    <property type="protein sequence ID" value="PTQ99558.1"/>
    <property type="molecule type" value="Genomic_DNA"/>
</dbReference>
<comment type="caution">
    <text evidence="2">The sequence shown here is derived from an EMBL/GenBank/DDBJ whole genome shotgun (WGS) entry which is preliminary data.</text>
</comment>
<feature type="transmembrane region" description="Helical" evidence="1">
    <location>
        <begin position="222"/>
        <end position="239"/>
    </location>
</feature>
<feature type="transmembrane region" description="Helical" evidence="1">
    <location>
        <begin position="165"/>
        <end position="186"/>
    </location>
</feature>
<feature type="transmembrane region" description="Helical" evidence="1">
    <location>
        <begin position="134"/>
        <end position="153"/>
    </location>
</feature>
<keyword evidence="1" id="KW-1133">Transmembrane helix</keyword>
<dbReference type="OrthoDB" id="671850at2"/>
<organism evidence="2 3">
    <name type="scientific">Mucilaginibacter yixingensis</name>
    <dbReference type="NCBI Taxonomy" id="1295612"/>
    <lineage>
        <taxon>Bacteria</taxon>
        <taxon>Pseudomonadati</taxon>
        <taxon>Bacteroidota</taxon>
        <taxon>Sphingobacteriia</taxon>
        <taxon>Sphingobacteriales</taxon>
        <taxon>Sphingobacteriaceae</taxon>
        <taxon>Mucilaginibacter</taxon>
    </lineage>
</organism>
<proteinExistence type="predicted"/>
<evidence type="ECO:0000256" key="1">
    <source>
        <dbReference type="SAM" id="Phobius"/>
    </source>
</evidence>
<evidence type="ECO:0000313" key="2">
    <source>
        <dbReference type="EMBL" id="PTQ99558.1"/>
    </source>
</evidence>
<sequence>MKTLAGYTLLYDAECPLCATYTKAFIKTGMLDAGGRAAYQQMPEAACPLVDRRRAINEIALVNSQTGEVTYGIRSLFKVIGNAMPVFKPLFNAGWFTWLMSKVYAFVSYNRKVIIPVKTVPGSMQPDFRLGYRIAYLLFTWLCVGFLLTRYNALFHGAIPTGNAYREYLICGGQIIFQSIAVLLLAKHKRWDYLGNMMTISMAGALALLPALLIAHFISLPVVFYFIYFMLIAGLMLLEHIRRIKLLALSGWLSVSWVLYRVMLLIAILYL</sequence>
<dbReference type="AlphaFoldDB" id="A0A2T5JCR3"/>
<accession>A0A2T5JCR3</accession>
<name>A0A2T5JCR3_9SPHI</name>
<keyword evidence="3" id="KW-1185">Reference proteome</keyword>
<gene>
    <name evidence="2" type="ORF">C8P68_102383</name>
</gene>
<feature type="transmembrane region" description="Helical" evidence="1">
    <location>
        <begin position="246"/>
        <end position="270"/>
    </location>
</feature>
<dbReference type="RefSeq" id="WP_107827482.1">
    <property type="nucleotide sequence ID" value="NZ_CP160205.1"/>
</dbReference>